<name>A0A8K1C2I8_PYTOL</name>
<dbReference type="EMBL" id="SPLM01000148">
    <property type="protein sequence ID" value="TMW55267.1"/>
    <property type="molecule type" value="Genomic_DNA"/>
</dbReference>
<organism evidence="2 3">
    <name type="scientific">Pythium oligandrum</name>
    <name type="common">Mycoparasitic fungus</name>
    <dbReference type="NCBI Taxonomy" id="41045"/>
    <lineage>
        <taxon>Eukaryota</taxon>
        <taxon>Sar</taxon>
        <taxon>Stramenopiles</taxon>
        <taxon>Oomycota</taxon>
        <taxon>Peronosporomycetes</taxon>
        <taxon>Pythiales</taxon>
        <taxon>Pythiaceae</taxon>
        <taxon>Pythium</taxon>
    </lineage>
</organism>
<gene>
    <name evidence="2" type="ORF">Poli38472_013158</name>
</gene>
<dbReference type="OrthoDB" id="417983at2759"/>
<feature type="region of interest" description="Disordered" evidence="1">
    <location>
        <begin position="80"/>
        <end position="107"/>
    </location>
</feature>
<comment type="caution">
    <text evidence="2">The sequence shown here is derived from an EMBL/GenBank/DDBJ whole genome shotgun (WGS) entry which is preliminary data.</text>
</comment>
<reference evidence="2" key="1">
    <citation type="submission" date="2019-03" db="EMBL/GenBank/DDBJ databases">
        <title>Long read genome sequence of the mycoparasitic Pythium oligandrum ATCC 38472 isolated from sugarbeet rhizosphere.</title>
        <authorList>
            <person name="Gaulin E."/>
        </authorList>
    </citation>
    <scope>NUCLEOTIDE SEQUENCE</scope>
    <source>
        <strain evidence="2">ATCC 38472_TT</strain>
    </source>
</reference>
<accession>A0A8K1C2I8</accession>
<proteinExistence type="predicted"/>
<evidence type="ECO:0000313" key="3">
    <source>
        <dbReference type="Proteomes" id="UP000794436"/>
    </source>
</evidence>
<sequence length="196" mass="22407">MAPLMVQSEGVARNPEIAHVPVPESVFLREEGLMQPVQRRERLAFETKYHHARRALEQAERDERRLHQIIKGRHATNDILNSDALGSDAGSNRARGEPYKPGLLSHDMALKPGLPREYQRKDDYAAPRHNTHDRIFNETPMPWGPERAQHLRNEGQAGRPFDIVNGGVVSYFPPTINEKQHSWQGHPSVIVHPYTR</sequence>
<dbReference type="AlphaFoldDB" id="A0A8K1C2I8"/>
<keyword evidence="3" id="KW-1185">Reference proteome</keyword>
<evidence type="ECO:0000256" key="1">
    <source>
        <dbReference type="SAM" id="MobiDB-lite"/>
    </source>
</evidence>
<dbReference type="Proteomes" id="UP000794436">
    <property type="component" value="Unassembled WGS sequence"/>
</dbReference>
<protein>
    <submittedName>
        <fullName evidence="2">Uncharacterized protein</fullName>
    </submittedName>
</protein>
<evidence type="ECO:0000313" key="2">
    <source>
        <dbReference type="EMBL" id="TMW55267.1"/>
    </source>
</evidence>